<comment type="subcellular location">
    <subcellularLocation>
        <location evidence="8">Cell inner membrane</location>
        <topology evidence="8">Multi-pass membrane protein</topology>
    </subcellularLocation>
    <subcellularLocation>
        <location evidence="1">Cell membrane</location>
        <topology evidence="1">Multi-pass membrane protein</topology>
    </subcellularLocation>
</comment>
<organism evidence="10 11">
    <name type="scientific">Arenimonas metalli CF5-1</name>
    <dbReference type="NCBI Taxonomy" id="1384056"/>
    <lineage>
        <taxon>Bacteria</taxon>
        <taxon>Pseudomonadati</taxon>
        <taxon>Pseudomonadota</taxon>
        <taxon>Gammaproteobacteria</taxon>
        <taxon>Lysobacterales</taxon>
        <taxon>Lysobacteraceae</taxon>
        <taxon>Arenimonas</taxon>
    </lineage>
</organism>
<evidence type="ECO:0000256" key="7">
    <source>
        <dbReference type="ARBA" id="ARBA00023136"/>
    </source>
</evidence>
<feature type="transmembrane region" description="Helical" evidence="8">
    <location>
        <begin position="453"/>
        <end position="471"/>
    </location>
</feature>
<evidence type="ECO:0000256" key="8">
    <source>
        <dbReference type="RuleBase" id="RU363064"/>
    </source>
</evidence>
<keyword evidence="8" id="KW-0997">Cell inner membrane</keyword>
<name>A0A091B5D1_9GAMM</name>
<dbReference type="PANTHER" id="PTHR30330">
    <property type="entry name" value="AGSS FAMILY TRANSPORTER, SODIUM-ALANINE"/>
    <property type="match status" value="1"/>
</dbReference>
<dbReference type="AlphaFoldDB" id="A0A091B5D1"/>
<sequence length="520" mass="54552">MFIRFCIISLLWLATVSGVQAQDVAAAPAAEPTTAQKIDAAVRPVADAVSGFIFSSVRVGGTEESPVMFPLIVGWLILAALIFTFYFGFINVRGFKHGFDLIRGKYSDPGSVGEVSHFRALTSAVSGTVGLGNIAGVAVAITIGGPGATFWMILAGLLGMSSKFVECTLGVMYRLEKPDGTISGGPMYYLSRGIAKNYPKAAWFGMVLAFVFAVCTMLGAIGAGAMFQANQAFAQMANVAGDLMPANGSLWFGLVYAVLGGVVVIGGITRIGSVTAKLVPGMAALYLLGALFVILTNFSQVPGAFMAILDGAFTAEGVSGGVIGALIQGFRRASFSNEAGLGSAAIAHSAVKTREPLSEGFVALWEPFIDTVVICTMTALVIIITNQHLVGGADGVQLTSNAFATVSPLMPYALAFVVLLFAFSTTITWAYYGAKACSFLFKESKAALYGFKFFYLAMAVVGCTMPLASIVDIADGLLFIMAIPNLIGVYLLMPVVKRELKSYLARLKSGEIKPAADWAG</sequence>
<dbReference type="PANTHER" id="PTHR30330:SF3">
    <property type="entry name" value="TRANSCRIPTIONAL REGULATOR, LRP FAMILY"/>
    <property type="match status" value="1"/>
</dbReference>
<feature type="transmembrane region" description="Helical" evidence="8">
    <location>
        <begin position="304"/>
        <end position="327"/>
    </location>
</feature>
<dbReference type="Pfam" id="PF01235">
    <property type="entry name" value="Na_Ala_symp"/>
    <property type="match status" value="1"/>
</dbReference>
<feature type="transmembrane region" description="Helical" evidence="8">
    <location>
        <begin position="477"/>
        <end position="496"/>
    </location>
</feature>
<dbReference type="PATRIC" id="fig|1384056.3.peg.1537"/>
<dbReference type="GO" id="GO:0005283">
    <property type="term" value="F:amino acid:sodium symporter activity"/>
    <property type="evidence" value="ECO:0007669"/>
    <property type="project" value="InterPro"/>
</dbReference>
<evidence type="ECO:0000256" key="5">
    <source>
        <dbReference type="ARBA" id="ARBA00022692"/>
    </source>
</evidence>
<feature type="transmembrane region" description="Helical" evidence="8">
    <location>
        <begin position="368"/>
        <end position="389"/>
    </location>
</feature>
<evidence type="ECO:0000313" key="10">
    <source>
        <dbReference type="EMBL" id="KFN46054.1"/>
    </source>
</evidence>
<keyword evidence="9" id="KW-0732">Signal</keyword>
<keyword evidence="7 8" id="KW-0472">Membrane</keyword>
<evidence type="ECO:0000313" key="11">
    <source>
        <dbReference type="Proteomes" id="UP000029393"/>
    </source>
</evidence>
<dbReference type="RefSeq" id="WP_084590708.1">
    <property type="nucleotide sequence ID" value="NZ_AVCK01000020.1"/>
</dbReference>
<feature type="transmembrane region" description="Helical" evidence="8">
    <location>
        <begin position="67"/>
        <end position="89"/>
    </location>
</feature>
<feature type="transmembrane region" description="Helical" evidence="8">
    <location>
        <begin position="278"/>
        <end position="298"/>
    </location>
</feature>
<evidence type="ECO:0000256" key="4">
    <source>
        <dbReference type="ARBA" id="ARBA00022475"/>
    </source>
</evidence>
<feature type="signal peptide" evidence="9">
    <location>
        <begin position="1"/>
        <end position="21"/>
    </location>
</feature>
<evidence type="ECO:0008006" key="12">
    <source>
        <dbReference type="Google" id="ProtNLM"/>
    </source>
</evidence>
<keyword evidence="5 8" id="KW-0812">Transmembrane</keyword>
<keyword evidence="4" id="KW-1003">Cell membrane</keyword>
<feature type="transmembrane region" description="Helical" evidence="8">
    <location>
        <begin position="409"/>
        <end position="432"/>
    </location>
</feature>
<evidence type="ECO:0000256" key="1">
    <source>
        <dbReference type="ARBA" id="ARBA00004651"/>
    </source>
</evidence>
<keyword evidence="8" id="KW-0769">Symport</keyword>
<feature type="chain" id="PRO_5001869490" description="Alanine glycine permease" evidence="9">
    <location>
        <begin position="22"/>
        <end position="520"/>
    </location>
</feature>
<dbReference type="EMBL" id="AVCK01000020">
    <property type="protein sequence ID" value="KFN46054.1"/>
    <property type="molecule type" value="Genomic_DNA"/>
</dbReference>
<reference evidence="10 11" key="1">
    <citation type="submission" date="2013-09" db="EMBL/GenBank/DDBJ databases">
        <title>Genome sequencing of Arenimonas metalli.</title>
        <authorList>
            <person name="Chen F."/>
            <person name="Wang G."/>
        </authorList>
    </citation>
    <scope>NUCLEOTIDE SEQUENCE [LARGE SCALE GENOMIC DNA]</scope>
    <source>
        <strain evidence="10 11">CF5-1</strain>
    </source>
</reference>
<dbReference type="NCBIfam" id="TIGR00835">
    <property type="entry name" value="agcS"/>
    <property type="match status" value="1"/>
</dbReference>
<evidence type="ECO:0000256" key="9">
    <source>
        <dbReference type="SAM" id="SignalP"/>
    </source>
</evidence>
<evidence type="ECO:0000256" key="6">
    <source>
        <dbReference type="ARBA" id="ARBA00022989"/>
    </source>
</evidence>
<keyword evidence="6 8" id="KW-1133">Transmembrane helix</keyword>
<proteinExistence type="inferred from homology"/>
<dbReference type="InterPro" id="IPR001463">
    <property type="entry name" value="Na/Ala_symport"/>
</dbReference>
<protein>
    <recommendedName>
        <fullName evidence="12">Alanine glycine permease</fullName>
    </recommendedName>
</protein>
<keyword evidence="11" id="KW-1185">Reference proteome</keyword>
<comment type="similarity">
    <text evidence="2 8">Belongs to the alanine or glycine:cation symporter (AGCS) (TC 2.A.25) family.</text>
</comment>
<keyword evidence="3 8" id="KW-0813">Transport</keyword>
<feature type="transmembrane region" description="Helical" evidence="8">
    <location>
        <begin position="201"/>
        <end position="229"/>
    </location>
</feature>
<evidence type="ECO:0000256" key="2">
    <source>
        <dbReference type="ARBA" id="ARBA00009261"/>
    </source>
</evidence>
<dbReference type="GO" id="GO:0005886">
    <property type="term" value="C:plasma membrane"/>
    <property type="evidence" value="ECO:0007669"/>
    <property type="project" value="UniProtKB-SubCell"/>
</dbReference>
<feature type="transmembrane region" description="Helical" evidence="8">
    <location>
        <begin position="249"/>
        <end position="271"/>
    </location>
</feature>
<dbReference type="eggNOG" id="COG1115">
    <property type="taxonomic scope" value="Bacteria"/>
</dbReference>
<dbReference type="Proteomes" id="UP000029393">
    <property type="component" value="Unassembled WGS sequence"/>
</dbReference>
<dbReference type="PRINTS" id="PR00175">
    <property type="entry name" value="NAALASMPORT"/>
</dbReference>
<comment type="caution">
    <text evidence="10">The sequence shown here is derived from an EMBL/GenBank/DDBJ whole genome shotgun (WGS) entry which is preliminary data.</text>
</comment>
<dbReference type="STRING" id="1384056.N787_11615"/>
<gene>
    <name evidence="10" type="ORF">N787_11615</name>
</gene>
<evidence type="ECO:0000256" key="3">
    <source>
        <dbReference type="ARBA" id="ARBA00022448"/>
    </source>
</evidence>
<accession>A0A091B5D1</accession>